<reference evidence="1 2" key="1">
    <citation type="journal article" date="2022" name="Genome Biol. Evol.">
        <title>The Spruce Budworm Genome: Reconstructing the Evolutionary History of Antifreeze Proteins.</title>
        <authorList>
            <person name="Beliveau C."/>
            <person name="Gagne P."/>
            <person name="Picq S."/>
            <person name="Vernygora O."/>
            <person name="Keeling C.I."/>
            <person name="Pinkney K."/>
            <person name="Doucet D."/>
            <person name="Wen F."/>
            <person name="Johnston J.S."/>
            <person name="Maaroufi H."/>
            <person name="Boyle B."/>
            <person name="Laroche J."/>
            <person name="Dewar K."/>
            <person name="Juretic N."/>
            <person name="Blackburn G."/>
            <person name="Nisole A."/>
            <person name="Brunet B."/>
            <person name="Brandao M."/>
            <person name="Lumley L."/>
            <person name="Duan J."/>
            <person name="Quan G."/>
            <person name="Lucarotti C.J."/>
            <person name="Roe A.D."/>
            <person name="Sperling F.A.H."/>
            <person name="Levesque R.C."/>
            <person name="Cusson M."/>
        </authorList>
    </citation>
    <scope>NUCLEOTIDE SEQUENCE [LARGE SCALE GENOMIC DNA]</scope>
    <source>
        <strain evidence="1">Glfc:IPQL:Cfum</strain>
    </source>
</reference>
<gene>
    <name evidence="1" type="ORF">MSG28_006189</name>
</gene>
<dbReference type="Proteomes" id="UP001064048">
    <property type="component" value="Chromosome 10"/>
</dbReference>
<proteinExistence type="predicted"/>
<name>A0ACC0JDY4_CHOFU</name>
<dbReference type="EMBL" id="CM046110">
    <property type="protein sequence ID" value="KAI8422312.1"/>
    <property type="molecule type" value="Genomic_DNA"/>
</dbReference>
<comment type="caution">
    <text evidence="1">The sequence shown here is derived from an EMBL/GenBank/DDBJ whole genome shotgun (WGS) entry which is preliminary data.</text>
</comment>
<accession>A0ACC0JDY4</accession>
<evidence type="ECO:0000313" key="2">
    <source>
        <dbReference type="Proteomes" id="UP001064048"/>
    </source>
</evidence>
<keyword evidence="2" id="KW-1185">Reference proteome</keyword>
<protein>
    <submittedName>
        <fullName evidence="1">Uncharacterized protein</fullName>
    </submittedName>
</protein>
<organism evidence="1 2">
    <name type="scientific">Choristoneura fumiferana</name>
    <name type="common">Spruce budworm moth</name>
    <name type="synonym">Archips fumiferana</name>
    <dbReference type="NCBI Taxonomy" id="7141"/>
    <lineage>
        <taxon>Eukaryota</taxon>
        <taxon>Metazoa</taxon>
        <taxon>Ecdysozoa</taxon>
        <taxon>Arthropoda</taxon>
        <taxon>Hexapoda</taxon>
        <taxon>Insecta</taxon>
        <taxon>Pterygota</taxon>
        <taxon>Neoptera</taxon>
        <taxon>Endopterygota</taxon>
        <taxon>Lepidoptera</taxon>
        <taxon>Glossata</taxon>
        <taxon>Ditrysia</taxon>
        <taxon>Tortricoidea</taxon>
        <taxon>Tortricidae</taxon>
        <taxon>Tortricinae</taxon>
        <taxon>Choristoneura</taxon>
    </lineage>
</organism>
<evidence type="ECO:0000313" key="1">
    <source>
        <dbReference type="EMBL" id="KAI8422312.1"/>
    </source>
</evidence>
<sequence>MLSIPEIASQIVNKALVENKDDCERTIFLVGSKSVGKSTMFSSFLEKNDVPRETLVLEYSFGRKTVNKQSIEKTICHVWEYGGKLNTLDNVLSSVPGQGKYYFLVMVDLSKIKNIWNVLETCIAAMNETYADSANKPELILIGGKYDIFKNYDNEIKKIVCTTIRSVALASNSHLIFYSAKEPQLVKRAKEMLYSIGFGNGYHSKEKNTNFAKPLVVPKGSDSWESIGVAPSTMDKIKARHLARITPEAEAAADTAVAKPQLTHPELVLDSLASAKYEELRNMEAVNASVNEYLLALL</sequence>